<organism evidence="2 3">
    <name type="scientific">Paenibacillus eucommiae</name>
    <dbReference type="NCBI Taxonomy" id="1355755"/>
    <lineage>
        <taxon>Bacteria</taxon>
        <taxon>Bacillati</taxon>
        <taxon>Bacillota</taxon>
        <taxon>Bacilli</taxon>
        <taxon>Bacillales</taxon>
        <taxon>Paenibacillaceae</taxon>
        <taxon>Paenibacillus</taxon>
    </lineage>
</organism>
<proteinExistence type="predicted"/>
<accession>A0ABS4J518</accession>
<protein>
    <submittedName>
        <fullName evidence="2">Uncharacterized protein</fullName>
    </submittedName>
</protein>
<dbReference type="EMBL" id="JAGGLB010000029">
    <property type="protein sequence ID" value="MBP1994929.1"/>
    <property type="molecule type" value="Genomic_DNA"/>
</dbReference>
<sequence length="108" mass="11958">MEVGTCTSAAEEKHASLSSHTNSLKRLIDNGDFTPRIRQIAGDSCWSTRLRVHAGGVVLHLMNRSLEAIPHPVHMDAHNNAVVLKDIKSLSSDNQLAFEVEFHWGRCS</sequence>
<evidence type="ECO:0000256" key="1">
    <source>
        <dbReference type="SAM" id="MobiDB-lite"/>
    </source>
</evidence>
<dbReference type="Proteomes" id="UP001519287">
    <property type="component" value="Unassembled WGS sequence"/>
</dbReference>
<feature type="region of interest" description="Disordered" evidence="1">
    <location>
        <begin position="1"/>
        <end position="21"/>
    </location>
</feature>
<evidence type="ECO:0000313" key="3">
    <source>
        <dbReference type="Proteomes" id="UP001519287"/>
    </source>
</evidence>
<comment type="caution">
    <text evidence="2">The sequence shown here is derived from an EMBL/GenBank/DDBJ whole genome shotgun (WGS) entry which is preliminary data.</text>
</comment>
<evidence type="ECO:0000313" key="2">
    <source>
        <dbReference type="EMBL" id="MBP1994929.1"/>
    </source>
</evidence>
<keyword evidence="3" id="KW-1185">Reference proteome</keyword>
<reference evidence="2 3" key="1">
    <citation type="submission" date="2021-03" db="EMBL/GenBank/DDBJ databases">
        <title>Genomic Encyclopedia of Type Strains, Phase IV (KMG-IV): sequencing the most valuable type-strain genomes for metagenomic binning, comparative biology and taxonomic classification.</title>
        <authorList>
            <person name="Goeker M."/>
        </authorList>
    </citation>
    <scope>NUCLEOTIDE SEQUENCE [LARGE SCALE GENOMIC DNA]</scope>
    <source>
        <strain evidence="2 3">DSM 26048</strain>
    </source>
</reference>
<name>A0ABS4J518_9BACL</name>
<gene>
    <name evidence="2" type="ORF">J2Z66_006570</name>
</gene>